<evidence type="ECO:0000256" key="2">
    <source>
        <dbReference type="ARBA" id="ARBA00004651"/>
    </source>
</evidence>
<dbReference type="Gene3D" id="1.20.950.20">
    <property type="entry name" value="Transmembrane di-heme cytochromes, Chain C"/>
    <property type="match status" value="1"/>
</dbReference>
<dbReference type="STRING" id="1073999.AFK62_07635"/>
<sequence>MQWRNSPTRYGHISVLLHWLMALTVYGMFALGLWMVSLGYYDVWYHQAPEIHKSIGIILFVFLLVRVVWRFISPPPPPLASYSRLTHYSAVAAHIMLYLILFTILISGYLISTAEGKPISVFGLFDVPALVSGAGEQADLAGDIHLWLAWSVVVLSVLHALAALKHHLSTKTSPSGCSGKRHINHGAKYEEKPAGGYSGCPAVHDRFSRCC</sequence>
<keyword evidence="6 13" id="KW-0812">Transmembrane</keyword>
<protein>
    <submittedName>
        <fullName evidence="15">Cytochrome B561</fullName>
    </submittedName>
</protein>
<evidence type="ECO:0000256" key="12">
    <source>
        <dbReference type="ARBA" id="ARBA00037975"/>
    </source>
</evidence>
<keyword evidence="8" id="KW-0249">Electron transport</keyword>
<dbReference type="InterPro" id="IPR016174">
    <property type="entry name" value="Di-haem_cyt_TM"/>
</dbReference>
<evidence type="ECO:0000256" key="7">
    <source>
        <dbReference type="ARBA" id="ARBA00022723"/>
    </source>
</evidence>
<dbReference type="eggNOG" id="COG3038">
    <property type="taxonomic scope" value="Bacteria"/>
</dbReference>
<dbReference type="InterPro" id="IPR052168">
    <property type="entry name" value="Cytochrome_b561_oxidase"/>
</dbReference>
<evidence type="ECO:0000256" key="4">
    <source>
        <dbReference type="ARBA" id="ARBA00022475"/>
    </source>
</evidence>
<keyword evidence="10" id="KW-0408">Iron</keyword>
<dbReference type="EMBL" id="CAKW01000010">
    <property type="protein sequence ID" value="CCJ70947.1"/>
    <property type="molecule type" value="Genomic_DNA"/>
</dbReference>
<dbReference type="Pfam" id="PF01292">
    <property type="entry name" value="Ni_hydr_CYTB"/>
    <property type="match status" value="1"/>
</dbReference>
<evidence type="ECO:0000256" key="1">
    <source>
        <dbReference type="ARBA" id="ARBA00001970"/>
    </source>
</evidence>
<dbReference type="GO" id="GO:0020037">
    <property type="term" value="F:heme binding"/>
    <property type="evidence" value="ECO:0007669"/>
    <property type="project" value="TreeGrafter"/>
</dbReference>
<dbReference type="InterPro" id="IPR011577">
    <property type="entry name" value="Cyt_b561_bac/Ni-Hgenase"/>
</dbReference>
<comment type="caution">
    <text evidence="15">The sequence shown here is derived from an EMBL/GenBank/DDBJ whole genome shotgun (WGS) entry which is preliminary data.</text>
</comment>
<name>K8A9J6_9ENTR</name>
<evidence type="ECO:0000256" key="9">
    <source>
        <dbReference type="ARBA" id="ARBA00022989"/>
    </source>
</evidence>
<keyword evidence="9 13" id="KW-1133">Transmembrane helix</keyword>
<dbReference type="GO" id="GO:0022904">
    <property type="term" value="P:respiratory electron transport chain"/>
    <property type="evidence" value="ECO:0007669"/>
    <property type="project" value="InterPro"/>
</dbReference>
<feature type="transmembrane region" description="Helical" evidence="13">
    <location>
        <begin position="144"/>
        <end position="164"/>
    </location>
</feature>
<organism evidence="15 16">
    <name type="scientific">Cronobacter condimenti 1330</name>
    <dbReference type="NCBI Taxonomy" id="1073999"/>
    <lineage>
        <taxon>Bacteria</taxon>
        <taxon>Pseudomonadati</taxon>
        <taxon>Pseudomonadota</taxon>
        <taxon>Gammaproteobacteria</taxon>
        <taxon>Enterobacterales</taxon>
        <taxon>Enterobacteriaceae</taxon>
        <taxon>Cronobacter</taxon>
    </lineage>
</organism>
<comment type="subcellular location">
    <subcellularLocation>
        <location evidence="2">Cell membrane</location>
        <topology evidence="2">Multi-pass membrane protein</topology>
    </subcellularLocation>
</comment>
<gene>
    <name evidence="15" type="ORF">BN137_282</name>
</gene>
<evidence type="ECO:0000256" key="10">
    <source>
        <dbReference type="ARBA" id="ARBA00023004"/>
    </source>
</evidence>
<dbReference type="PANTHER" id="PTHR30529:SF1">
    <property type="entry name" value="CYTOCHROME B561 HOMOLOG 2"/>
    <property type="match status" value="1"/>
</dbReference>
<feature type="domain" description="Cytochrome b561 bacterial/Ni-hydrogenase" evidence="14">
    <location>
        <begin position="9"/>
        <end position="170"/>
    </location>
</feature>
<evidence type="ECO:0000256" key="3">
    <source>
        <dbReference type="ARBA" id="ARBA00022448"/>
    </source>
</evidence>
<dbReference type="PANTHER" id="PTHR30529">
    <property type="entry name" value="CYTOCHROME B561"/>
    <property type="match status" value="1"/>
</dbReference>
<dbReference type="GO" id="GO:0046872">
    <property type="term" value="F:metal ion binding"/>
    <property type="evidence" value="ECO:0007669"/>
    <property type="project" value="UniProtKB-KW"/>
</dbReference>
<evidence type="ECO:0000313" key="16">
    <source>
        <dbReference type="Proteomes" id="UP000009340"/>
    </source>
</evidence>
<dbReference type="SUPFAM" id="SSF81342">
    <property type="entry name" value="Transmembrane di-heme cytochromes"/>
    <property type="match status" value="1"/>
</dbReference>
<accession>K8A9J6</accession>
<keyword evidence="11 13" id="KW-0472">Membrane</keyword>
<feature type="transmembrane region" description="Helical" evidence="13">
    <location>
        <begin position="20"/>
        <end position="43"/>
    </location>
</feature>
<reference evidence="15" key="1">
    <citation type="submission" date="2012-07" db="EMBL/GenBank/DDBJ databases">
        <authorList>
            <person name="Cummings C."/>
        </authorList>
    </citation>
    <scope>NUCLEOTIDE SEQUENCE</scope>
    <source>
        <strain evidence="15">1330</strain>
    </source>
</reference>
<comment type="similarity">
    <text evidence="12">Belongs to the cytochrome b561 family.</text>
</comment>
<dbReference type="Proteomes" id="UP000009340">
    <property type="component" value="Unassembled WGS sequence"/>
</dbReference>
<feature type="transmembrane region" description="Helical" evidence="13">
    <location>
        <begin position="55"/>
        <end position="72"/>
    </location>
</feature>
<feature type="transmembrane region" description="Helical" evidence="13">
    <location>
        <begin position="92"/>
        <end position="112"/>
    </location>
</feature>
<keyword evidence="7" id="KW-0479">Metal-binding</keyword>
<evidence type="ECO:0000256" key="11">
    <source>
        <dbReference type="ARBA" id="ARBA00023136"/>
    </source>
</evidence>
<evidence type="ECO:0000256" key="6">
    <source>
        <dbReference type="ARBA" id="ARBA00022692"/>
    </source>
</evidence>
<dbReference type="GO" id="GO:0009055">
    <property type="term" value="F:electron transfer activity"/>
    <property type="evidence" value="ECO:0007669"/>
    <property type="project" value="InterPro"/>
</dbReference>
<evidence type="ECO:0000313" key="15">
    <source>
        <dbReference type="EMBL" id="CCJ70947.1"/>
    </source>
</evidence>
<proteinExistence type="inferred from homology"/>
<keyword evidence="3" id="KW-0813">Transport</keyword>
<evidence type="ECO:0000256" key="5">
    <source>
        <dbReference type="ARBA" id="ARBA00022617"/>
    </source>
</evidence>
<keyword evidence="4" id="KW-1003">Cell membrane</keyword>
<dbReference type="AlphaFoldDB" id="K8A9J6"/>
<comment type="cofactor">
    <cofactor evidence="1">
        <name>heme b</name>
        <dbReference type="ChEBI" id="CHEBI:60344"/>
    </cofactor>
</comment>
<evidence type="ECO:0000256" key="8">
    <source>
        <dbReference type="ARBA" id="ARBA00022982"/>
    </source>
</evidence>
<evidence type="ECO:0000256" key="13">
    <source>
        <dbReference type="SAM" id="Phobius"/>
    </source>
</evidence>
<dbReference type="GO" id="GO:0005886">
    <property type="term" value="C:plasma membrane"/>
    <property type="evidence" value="ECO:0007669"/>
    <property type="project" value="UniProtKB-SubCell"/>
</dbReference>
<evidence type="ECO:0000259" key="14">
    <source>
        <dbReference type="Pfam" id="PF01292"/>
    </source>
</evidence>
<keyword evidence="5" id="KW-0349">Heme</keyword>